<feature type="region of interest" description="Disordered" evidence="1">
    <location>
        <begin position="225"/>
        <end position="252"/>
    </location>
</feature>
<evidence type="ECO:0000313" key="4">
    <source>
        <dbReference type="Proteomes" id="UP001523401"/>
    </source>
</evidence>
<proteinExistence type="predicted"/>
<evidence type="ECO:0000256" key="1">
    <source>
        <dbReference type="SAM" id="MobiDB-lite"/>
    </source>
</evidence>
<keyword evidence="4" id="KW-1185">Reference proteome</keyword>
<dbReference type="RefSeq" id="WP_252848861.1">
    <property type="nucleotide sequence ID" value="NZ_BAPW01000023.1"/>
</dbReference>
<organism evidence="3 4">
    <name type="scientific">Asaia lannensis NBRC 102526</name>
    <dbReference type="NCBI Taxonomy" id="1307926"/>
    <lineage>
        <taxon>Bacteria</taxon>
        <taxon>Pseudomonadati</taxon>
        <taxon>Pseudomonadota</taxon>
        <taxon>Alphaproteobacteria</taxon>
        <taxon>Acetobacterales</taxon>
        <taxon>Acetobacteraceae</taxon>
        <taxon>Asaia</taxon>
    </lineage>
</organism>
<protein>
    <recommendedName>
        <fullName evidence="5">DUF5666 domain-containing protein</fullName>
    </recommendedName>
</protein>
<gene>
    <name evidence="3" type="ORF">NF685_05070</name>
</gene>
<dbReference type="EMBL" id="JAMXQU010000003">
    <property type="protein sequence ID" value="MCO6159403.1"/>
    <property type="molecule type" value="Genomic_DNA"/>
</dbReference>
<comment type="caution">
    <text evidence="3">The sequence shown here is derived from an EMBL/GenBank/DDBJ whole genome shotgun (WGS) entry which is preliminary data.</text>
</comment>
<accession>A0ABT1CGS5</accession>
<keyword evidence="2" id="KW-0732">Signal</keyword>
<evidence type="ECO:0008006" key="5">
    <source>
        <dbReference type="Google" id="ProtNLM"/>
    </source>
</evidence>
<evidence type="ECO:0000256" key="2">
    <source>
        <dbReference type="SAM" id="SignalP"/>
    </source>
</evidence>
<feature type="chain" id="PRO_5045248432" description="DUF5666 domain-containing protein" evidence="2">
    <location>
        <begin position="29"/>
        <end position="252"/>
    </location>
</feature>
<evidence type="ECO:0000313" key="3">
    <source>
        <dbReference type="EMBL" id="MCO6159403.1"/>
    </source>
</evidence>
<name>A0ABT1CGS5_9PROT</name>
<dbReference type="Proteomes" id="UP001523401">
    <property type="component" value="Unassembled WGS sequence"/>
</dbReference>
<sequence>MSAARQMTLKLAGMALLAGAMGIGSGNAAPSGSAPVRATAGQVQAEADLSTRSGCVFDLTSLPRFSGKVERLLPGTQGDAVGALLTDGTEVEMPPGLAAQDHHLRAGATLVVKGLAAPSLHLVRAFALSGKQDLCASPLPELVTAAPPASAEGKIARLLHDGDGALNGAILTDGTVIRVPAAGARTQFLKLNAPLYAEGYGYQTAYGKLVVAKRLGPDRLQAIHISDEPPIPRGAPPGSSGYDHIDTPGGTE</sequence>
<feature type="signal peptide" evidence="2">
    <location>
        <begin position="1"/>
        <end position="28"/>
    </location>
</feature>
<reference evidence="3 4" key="1">
    <citation type="submission" date="2022-06" db="EMBL/GenBank/DDBJ databases">
        <title>Whole-genome of Asaia lannensis strain LMG 27011T.</title>
        <authorList>
            <person name="Sombolestani A."/>
        </authorList>
    </citation>
    <scope>NUCLEOTIDE SEQUENCE [LARGE SCALE GENOMIC DNA]</scope>
    <source>
        <strain evidence="3 4">NBRC 102526</strain>
    </source>
</reference>